<feature type="region of interest" description="Disordered" evidence="1">
    <location>
        <begin position="1"/>
        <end position="23"/>
    </location>
</feature>
<name>A0ABN2BJT4_9ACTN</name>
<evidence type="ECO:0000313" key="2">
    <source>
        <dbReference type="EMBL" id="GAA1542469.1"/>
    </source>
</evidence>
<keyword evidence="3" id="KW-1185">Reference proteome</keyword>
<protein>
    <submittedName>
        <fullName evidence="2">Uncharacterized protein</fullName>
    </submittedName>
</protein>
<accession>A0ABN2BJT4</accession>
<sequence>MGFATDDPQDADEDEDRSPFVEDKVDDFLTALGLPPFRG</sequence>
<proteinExistence type="predicted"/>
<reference evidence="2 3" key="1">
    <citation type="journal article" date="2019" name="Int. J. Syst. Evol. Microbiol.">
        <title>The Global Catalogue of Microorganisms (GCM) 10K type strain sequencing project: providing services to taxonomists for standard genome sequencing and annotation.</title>
        <authorList>
            <consortium name="The Broad Institute Genomics Platform"/>
            <consortium name="The Broad Institute Genome Sequencing Center for Infectious Disease"/>
            <person name="Wu L."/>
            <person name="Ma J."/>
        </authorList>
    </citation>
    <scope>NUCLEOTIDE SEQUENCE [LARGE SCALE GENOMIC DNA]</scope>
    <source>
        <strain evidence="2 3">JCM 15933</strain>
    </source>
</reference>
<gene>
    <name evidence="2" type="ORF">GCM10009827_072580</name>
</gene>
<evidence type="ECO:0000313" key="3">
    <source>
        <dbReference type="Proteomes" id="UP001501470"/>
    </source>
</evidence>
<dbReference type="EMBL" id="BAAAQD010000016">
    <property type="protein sequence ID" value="GAA1542469.1"/>
    <property type="molecule type" value="Genomic_DNA"/>
</dbReference>
<evidence type="ECO:0000256" key="1">
    <source>
        <dbReference type="SAM" id="MobiDB-lite"/>
    </source>
</evidence>
<feature type="compositionally biased region" description="Acidic residues" evidence="1">
    <location>
        <begin position="7"/>
        <end position="16"/>
    </location>
</feature>
<comment type="caution">
    <text evidence="2">The sequence shown here is derived from an EMBL/GenBank/DDBJ whole genome shotgun (WGS) entry which is preliminary data.</text>
</comment>
<organism evidence="2 3">
    <name type="scientific">Dactylosporangium maewongense</name>
    <dbReference type="NCBI Taxonomy" id="634393"/>
    <lineage>
        <taxon>Bacteria</taxon>
        <taxon>Bacillati</taxon>
        <taxon>Actinomycetota</taxon>
        <taxon>Actinomycetes</taxon>
        <taxon>Micromonosporales</taxon>
        <taxon>Micromonosporaceae</taxon>
        <taxon>Dactylosporangium</taxon>
    </lineage>
</organism>
<dbReference type="Proteomes" id="UP001501470">
    <property type="component" value="Unassembled WGS sequence"/>
</dbReference>